<dbReference type="InterPro" id="IPR018060">
    <property type="entry name" value="HTH_AraC"/>
</dbReference>
<evidence type="ECO:0000256" key="2">
    <source>
        <dbReference type="ARBA" id="ARBA00023125"/>
    </source>
</evidence>
<evidence type="ECO:0000259" key="4">
    <source>
        <dbReference type="PROSITE" id="PS01124"/>
    </source>
</evidence>
<dbReference type="eggNOG" id="COG2207">
    <property type="taxonomic scope" value="Bacteria"/>
</dbReference>
<dbReference type="KEGG" id="mes:Meso_0574"/>
<feature type="domain" description="HTH araC/xylS-type" evidence="4">
    <location>
        <begin position="189"/>
        <end position="287"/>
    </location>
</feature>
<dbReference type="GO" id="GO:0043565">
    <property type="term" value="F:sequence-specific DNA binding"/>
    <property type="evidence" value="ECO:0007669"/>
    <property type="project" value="InterPro"/>
</dbReference>
<keyword evidence="1" id="KW-0805">Transcription regulation</keyword>
<dbReference type="SUPFAM" id="SSF46689">
    <property type="entry name" value="Homeodomain-like"/>
    <property type="match status" value="2"/>
</dbReference>
<dbReference type="HOGENOM" id="CLU_000445_88_4_5"/>
<dbReference type="PANTHER" id="PTHR46796">
    <property type="entry name" value="HTH-TYPE TRANSCRIPTIONAL ACTIVATOR RHAS-RELATED"/>
    <property type="match status" value="1"/>
</dbReference>
<dbReference type="Gene3D" id="1.10.10.60">
    <property type="entry name" value="Homeodomain-like"/>
    <property type="match status" value="2"/>
</dbReference>
<dbReference type="InterPro" id="IPR020449">
    <property type="entry name" value="Tscrpt_reg_AraC-type_HTH"/>
</dbReference>
<evidence type="ECO:0000256" key="1">
    <source>
        <dbReference type="ARBA" id="ARBA00023015"/>
    </source>
</evidence>
<name>Q11KV0_CHESB</name>
<dbReference type="InterPro" id="IPR050204">
    <property type="entry name" value="AraC_XylS_family_regulators"/>
</dbReference>
<accession>Q11KV0</accession>
<dbReference type="PROSITE" id="PS01124">
    <property type="entry name" value="HTH_ARAC_FAMILY_2"/>
    <property type="match status" value="1"/>
</dbReference>
<dbReference type="PRINTS" id="PR00032">
    <property type="entry name" value="HTHARAC"/>
</dbReference>
<dbReference type="AlphaFoldDB" id="Q11KV0"/>
<evidence type="ECO:0000313" key="5">
    <source>
        <dbReference type="EMBL" id="ABG61975.1"/>
    </source>
</evidence>
<evidence type="ECO:0000256" key="3">
    <source>
        <dbReference type="ARBA" id="ARBA00023163"/>
    </source>
</evidence>
<keyword evidence="3" id="KW-0804">Transcription</keyword>
<dbReference type="Pfam" id="PF12833">
    <property type="entry name" value="HTH_18"/>
    <property type="match status" value="1"/>
</dbReference>
<dbReference type="OrthoDB" id="9806208at2"/>
<proteinExistence type="predicted"/>
<dbReference type="SMART" id="SM00342">
    <property type="entry name" value="HTH_ARAC"/>
    <property type="match status" value="1"/>
</dbReference>
<dbReference type="PANTHER" id="PTHR46796:SF6">
    <property type="entry name" value="ARAC SUBFAMILY"/>
    <property type="match status" value="1"/>
</dbReference>
<gene>
    <name evidence="5" type="ordered locus">Meso_0574</name>
</gene>
<dbReference type="InterPro" id="IPR009057">
    <property type="entry name" value="Homeodomain-like_sf"/>
</dbReference>
<dbReference type="EMBL" id="CP000390">
    <property type="protein sequence ID" value="ABG61975.1"/>
    <property type="molecule type" value="Genomic_DNA"/>
</dbReference>
<keyword evidence="2" id="KW-0238">DNA-binding</keyword>
<reference evidence="5" key="1">
    <citation type="submission" date="2006-06" db="EMBL/GenBank/DDBJ databases">
        <title>Complete sequence of chromosome of Chelativorans sp. BNC1.</title>
        <authorList>
            <consortium name="US DOE Joint Genome Institute"/>
            <person name="Copeland A."/>
            <person name="Lucas S."/>
            <person name="Lapidus A."/>
            <person name="Barry K."/>
            <person name="Detter J.C."/>
            <person name="Glavina del Rio T."/>
            <person name="Hammon N."/>
            <person name="Israni S."/>
            <person name="Dalin E."/>
            <person name="Tice H."/>
            <person name="Pitluck S."/>
            <person name="Chertkov O."/>
            <person name="Brettin T."/>
            <person name="Bruce D."/>
            <person name="Han C."/>
            <person name="Tapia R."/>
            <person name="Gilna P."/>
            <person name="Schmutz J."/>
            <person name="Larimer F."/>
            <person name="Land M."/>
            <person name="Hauser L."/>
            <person name="Kyrpides N."/>
            <person name="Mikhailova N."/>
            <person name="Richardson P."/>
        </authorList>
    </citation>
    <scope>NUCLEOTIDE SEQUENCE</scope>
    <source>
        <strain evidence="5">BNC1</strain>
    </source>
</reference>
<protein>
    <submittedName>
        <fullName evidence="5">Transcriptional regulator, AraC family</fullName>
    </submittedName>
</protein>
<sequence>MNAVAHTSYLRNLSSRAHEQSTFLWSSGQFDVARRDYTELVEGSILSTCHLLMVTLEGGAARHSYVTDCGYRYDGIDAPGSVSFLPANSQRRLRLEAVSWRWASIAISPDHFEDMTGGVHIDAFSTRDDRFLSALLGQLAWYQVRDGHLNLPYLDAMLTALIHHLRVRYQTESRAVTERLRRLPSWAIRRITDYIVAQLPGEVRVSMLAKLTGLSEGHFHRAFRATTGKTPLQFINELRIQSAIQILNQHPINTAELAVAVGFSSPTYFSRVFRKAVGCSPSNYPVSIKRVRESAGTIAENISSVRPRSGS</sequence>
<dbReference type="STRING" id="266779.Meso_0574"/>
<dbReference type="GO" id="GO:0003700">
    <property type="term" value="F:DNA-binding transcription factor activity"/>
    <property type="evidence" value="ECO:0007669"/>
    <property type="project" value="InterPro"/>
</dbReference>
<organism evidence="5">
    <name type="scientific">Chelativorans sp. (strain BNC1)</name>
    <dbReference type="NCBI Taxonomy" id="266779"/>
    <lineage>
        <taxon>Bacteria</taxon>
        <taxon>Pseudomonadati</taxon>
        <taxon>Pseudomonadota</taxon>
        <taxon>Alphaproteobacteria</taxon>
        <taxon>Hyphomicrobiales</taxon>
        <taxon>Phyllobacteriaceae</taxon>
        <taxon>Chelativorans</taxon>
    </lineage>
</organism>